<dbReference type="InterPro" id="IPR024924">
    <property type="entry name" value="7-CO-7-deazaguanine_synth-like"/>
</dbReference>
<feature type="binding site" evidence="8">
    <location>
        <begin position="139"/>
        <end position="141"/>
    </location>
    <ligand>
        <name>S-adenosyl-L-methionine</name>
        <dbReference type="ChEBI" id="CHEBI:59789"/>
    </ligand>
</feature>
<keyword evidence="6 8" id="KW-0411">Iron-sulfur</keyword>
<dbReference type="NCBIfam" id="TIGR03365">
    <property type="entry name" value="Bsubt_queE"/>
    <property type="match status" value="1"/>
</dbReference>
<feature type="binding site" evidence="8">
    <location>
        <position position="51"/>
    </location>
    <ligand>
        <name>[4Fe-4S] cluster</name>
        <dbReference type="ChEBI" id="CHEBI:49883"/>
        <note>4Fe-4S-S-AdoMet</note>
    </ligand>
</feature>
<feature type="binding site" evidence="8">
    <location>
        <begin position="53"/>
        <end position="55"/>
    </location>
    <ligand>
        <name>S-adenosyl-L-methionine</name>
        <dbReference type="ChEBI" id="CHEBI:59789"/>
    </ligand>
</feature>
<comment type="pathway">
    <text evidence="8">Purine metabolism; 7-cyano-7-deazaguanine biosynthesis.</text>
</comment>
<dbReference type="HAMAP" id="MF_00917">
    <property type="entry name" value="QueE"/>
    <property type="match status" value="1"/>
</dbReference>
<proteinExistence type="inferred from homology"/>
<dbReference type="PANTHER" id="PTHR42836">
    <property type="entry name" value="7-CARBOXY-7-DEAZAGUANINE SYNTHASE"/>
    <property type="match status" value="1"/>
</dbReference>
<dbReference type="UniPathway" id="UPA00391"/>
<evidence type="ECO:0000259" key="9">
    <source>
        <dbReference type="PROSITE" id="PS51918"/>
    </source>
</evidence>
<dbReference type="PROSITE" id="PS51918">
    <property type="entry name" value="RADICAL_SAM"/>
    <property type="match status" value="1"/>
</dbReference>
<dbReference type="SUPFAM" id="SSF102114">
    <property type="entry name" value="Radical SAM enzymes"/>
    <property type="match status" value="1"/>
</dbReference>
<dbReference type="GO" id="GO:1904047">
    <property type="term" value="F:S-adenosyl-L-methionine binding"/>
    <property type="evidence" value="ECO:0007669"/>
    <property type="project" value="UniProtKB-UniRule"/>
</dbReference>
<evidence type="ECO:0000313" key="10">
    <source>
        <dbReference type="EMBL" id="GCF06953.1"/>
    </source>
</evidence>
<comment type="function">
    <text evidence="8">Catalyzes the complex heterocyclic radical-mediated conversion of 6-carboxy-5,6,7,8-tetrahydropterin (CPH4) to 7-carboxy-7-deazaguanine (CDG), a step common to the biosynthetic pathways of all 7-deazapurine-containing compounds.</text>
</comment>
<evidence type="ECO:0000256" key="6">
    <source>
        <dbReference type="ARBA" id="ARBA00023014"/>
    </source>
</evidence>
<dbReference type="PIRSF" id="PIRSF000370">
    <property type="entry name" value="QueE"/>
    <property type="match status" value="1"/>
</dbReference>
<organism evidence="10 11">
    <name type="scientific">Dictyobacter arantiisoli</name>
    <dbReference type="NCBI Taxonomy" id="2014874"/>
    <lineage>
        <taxon>Bacteria</taxon>
        <taxon>Bacillati</taxon>
        <taxon>Chloroflexota</taxon>
        <taxon>Ktedonobacteria</taxon>
        <taxon>Ktedonobacterales</taxon>
        <taxon>Dictyobacteraceae</taxon>
        <taxon>Dictyobacter</taxon>
    </lineage>
</organism>
<feature type="binding site" evidence="8">
    <location>
        <position position="54"/>
    </location>
    <ligand>
        <name>[4Fe-4S] cluster</name>
        <dbReference type="ChEBI" id="CHEBI:49883"/>
        <note>4Fe-4S-S-AdoMet</note>
    </ligand>
</feature>
<keyword evidence="7 8" id="KW-0456">Lyase</keyword>
<dbReference type="PANTHER" id="PTHR42836:SF1">
    <property type="entry name" value="7-CARBOXY-7-DEAZAGUANINE SYNTHASE"/>
    <property type="match status" value="1"/>
</dbReference>
<comment type="catalytic activity">
    <reaction evidence="8">
        <text>6-carboxy-5,6,7,8-tetrahydropterin + H(+) = 7-carboxy-7-carbaguanine + NH4(+)</text>
        <dbReference type="Rhea" id="RHEA:27974"/>
        <dbReference type="ChEBI" id="CHEBI:15378"/>
        <dbReference type="ChEBI" id="CHEBI:28938"/>
        <dbReference type="ChEBI" id="CHEBI:61032"/>
        <dbReference type="ChEBI" id="CHEBI:61036"/>
        <dbReference type="EC" id="4.3.99.3"/>
    </reaction>
</comment>
<comment type="cofactor">
    <cofactor evidence="8">
        <name>S-adenosyl-L-methionine</name>
        <dbReference type="ChEBI" id="CHEBI:59789"/>
    </cofactor>
    <text evidence="8">Binds 1 S-adenosyl-L-methionine per subunit.</text>
</comment>
<keyword evidence="2 8" id="KW-0949">S-adenosyl-L-methionine</keyword>
<name>A0A5A5T7H4_9CHLR</name>
<dbReference type="Proteomes" id="UP000322530">
    <property type="component" value="Unassembled WGS sequence"/>
</dbReference>
<comment type="similarity">
    <text evidence="8">Belongs to the radical SAM superfamily. 7-carboxy-7-deazaguanine synthase family.</text>
</comment>
<protein>
    <recommendedName>
        <fullName evidence="8">7-carboxy-7-deazaguanine synthase</fullName>
        <shortName evidence="8">CDG synthase</shortName>
        <ecNumber evidence="8">4.3.99.3</ecNumber>
    </recommendedName>
    <alternativeName>
        <fullName evidence="8">Queuosine biosynthesis protein QueE</fullName>
    </alternativeName>
</protein>
<comment type="caution">
    <text evidence="8">Lacks conserved residue(s) required for the propagation of feature annotation.</text>
</comment>
<feature type="binding site" evidence="8">
    <location>
        <position position="56"/>
    </location>
    <ligand>
        <name>Mg(2+)</name>
        <dbReference type="ChEBI" id="CHEBI:18420"/>
    </ligand>
</feature>
<feature type="binding site" evidence="8">
    <location>
        <position position="43"/>
    </location>
    <ligand>
        <name>substrate</name>
    </ligand>
</feature>
<comment type="cofactor">
    <cofactor evidence="8">
        <name>Mg(2+)</name>
        <dbReference type="ChEBI" id="CHEBI:18420"/>
    </cofactor>
</comment>
<evidence type="ECO:0000256" key="1">
    <source>
        <dbReference type="ARBA" id="ARBA00022485"/>
    </source>
</evidence>
<feature type="binding site" evidence="8">
    <location>
        <position position="47"/>
    </location>
    <ligand>
        <name>[4Fe-4S] cluster</name>
        <dbReference type="ChEBI" id="CHEBI:49883"/>
        <note>4Fe-4S-S-AdoMet</note>
    </ligand>
</feature>
<dbReference type="InterPro" id="IPR058240">
    <property type="entry name" value="rSAM_sf"/>
</dbReference>
<keyword evidence="1 8" id="KW-0004">4Fe-4S</keyword>
<dbReference type="Gene3D" id="3.20.20.70">
    <property type="entry name" value="Aldolase class I"/>
    <property type="match status" value="1"/>
</dbReference>
<comment type="cofactor">
    <cofactor evidence="8">
        <name>[4Fe-4S] cluster</name>
        <dbReference type="ChEBI" id="CHEBI:49883"/>
    </cofactor>
    <text evidence="8">Binds 1 [4Fe-4S] cluster. The cluster is coordinated with 3 cysteines and an exchangeable S-adenosyl-L-methionine.</text>
</comment>
<dbReference type="SFLD" id="SFLDS00029">
    <property type="entry name" value="Radical_SAM"/>
    <property type="match status" value="1"/>
</dbReference>
<keyword evidence="5 8" id="KW-0408">Iron</keyword>
<dbReference type="InterPro" id="IPR017742">
    <property type="entry name" value="Deazaguanine_synth"/>
</dbReference>
<keyword evidence="3 8" id="KW-0479">Metal-binding</keyword>
<evidence type="ECO:0000256" key="8">
    <source>
        <dbReference type="HAMAP-Rule" id="MF_00917"/>
    </source>
</evidence>
<evidence type="ECO:0000256" key="7">
    <source>
        <dbReference type="ARBA" id="ARBA00023239"/>
    </source>
</evidence>
<dbReference type="GO" id="GO:0000287">
    <property type="term" value="F:magnesium ion binding"/>
    <property type="evidence" value="ECO:0007669"/>
    <property type="project" value="UniProtKB-UniRule"/>
</dbReference>
<dbReference type="GO" id="GO:0008616">
    <property type="term" value="P:tRNA queuosine(34) biosynthetic process"/>
    <property type="evidence" value="ECO:0007669"/>
    <property type="project" value="UniProtKB-UniRule"/>
</dbReference>
<evidence type="ECO:0000313" key="11">
    <source>
        <dbReference type="Proteomes" id="UP000322530"/>
    </source>
</evidence>
<evidence type="ECO:0000256" key="2">
    <source>
        <dbReference type="ARBA" id="ARBA00022691"/>
    </source>
</evidence>
<accession>A0A5A5T7H4</accession>
<keyword evidence="11" id="KW-1185">Reference proteome</keyword>
<evidence type="ECO:0000256" key="4">
    <source>
        <dbReference type="ARBA" id="ARBA00022842"/>
    </source>
</evidence>
<keyword evidence="8" id="KW-0671">Queuosine biosynthesis</keyword>
<keyword evidence="4 8" id="KW-0460">Magnesium</keyword>
<comment type="subunit">
    <text evidence="8">Homodimer.</text>
</comment>
<dbReference type="AlphaFoldDB" id="A0A5A5T7H4"/>
<dbReference type="OrthoDB" id="9792276at2"/>
<gene>
    <name evidence="10" type="primary">exsE</name>
    <name evidence="8" type="synonym">queE</name>
    <name evidence="10" type="ORF">KDI_05170</name>
</gene>
<dbReference type="GO" id="GO:0016840">
    <property type="term" value="F:carbon-nitrogen lyase activity"/>
    <property type="evidence" value="ECO:0007669"/>
    <property type="project" value="UniProtKB-UniRule"/>
</dbReference>
<feature type="binding site" evidence="8">
    <location>
        <position position="96"/>
    </location>
    <ligand>
        <name>S-adenosyl-L-methionine</name>
        <dbReference type="ChEBI" id="CHEBI:59789"/>
    </ligand>
</feature>
<dbReference type="RefSeq" id="WP_149400004.1">
    <property type="nucleotide sequence ID" value="NZ_BIXY01000004.1"/>
</dbReference>
<feature type="domain" description="Radical SAM core" evidence="9">
    <location>
        <begin position="34"/>
        <end position="252"/>
    </location>
</feature>
<evidence type="ECO:0000256" key="5">
    <source>
        <dbReference type="ARBA" id="ARBA00023004"/>
    </source>
</evidence>
<feature type="binding site" evidence="8">
    <location>
        <position position="94"/>
    </location>
    <ligand>
        <name>substrate</name>
    </ligand>
</feature>
<comment type="caution">
    <text evidence="10">The sequence shown here is derived from an EMBL/GenBank/DDBJ whole genome shotgun (WGS) entry which is preliminary data.</text>
</comment>
<sequence length="256" mass="28825">MTQTIQPAQGTRAHTRTVMVSEIFGPTIQGEGALIGKPTVFVRTGGCDYRCSWCDSLYAVLPEHKGEWQAMDSAQIFAEVRRLSGDTPLLVTLSGGNPAIQPLEELIELGHQYGYTFAIETQGSVAQPWFAMLDYLTLSPKPPSSKQVTRWERLERCIVNATNTQPNHEIQICLKIVIFNEEDYAYARYVAEQYPAFPMYLQAGNHTPPQTADKIDISGILDRMDWLIQRTIADHWYGVTVLPQLHTLLWGNKRGV</sequence>
<reference evidence="10 11" key="1">
    <citation type="submission" date="2019-01" db="EMBL/GenBank/DDBJ databases">
        <title>Draft genome sequence of Dictyobacter sp. Uno17.</title>
        <authorList>
            <person name="Wang C.M."/>
            <person name="Zheng Y."/>
            <person name="Sakai Y."/>
            <person name="Abe K."/>
            <person name="Yokota A."/>
            <person name="Yabe S."/>
        </authorList>
    </citation>
    <scope>NUCLEOTIDE SEQUENCE [LARGE SCALE GENOMIC DNA]</scope>
    <source>
        <strain evidence="10 11">Uno17</strain>
    </source>
</reference>
<dbReference type="SFLD" id="SFLDF00357">
    <property type="entry name" value="ExsD-like"/>
    <property type="match status" value="1"/>
</dbReference>
<evidence type="ECO:0000256" key="3">
    <source>
        <dbReference type="ARBA" id="ARBA00022723"/>
    </source>
</evidence>
<feature type="binding site" evidence="8">
    <location>
        <begin position="28"/>
        <end position="30"/>
    </location>
    <ligand>
        <name>substrate</name>
    </ligand>
</feature>
<dbReference type="GO" id="GO:0051539">
    <property type="term" value="F:4 iron, 4 sulfur cluster binding"/>
    <property type="evidence" value="ECO:0007669"/>
    <property type="project" value="UniProtKB-UniRule"/>
</dbReference>
<dbReference type="EC" id="4.3.99.3" evidence="8"/>
<dbReference type="InterPro" id="IPR007197">
    <property type="entry name" value="rSAM"/>
</dbReference>
<dbReference type="InterPro" id="IPR013785">
    <property type="entry name" value="Aldolase_TIM"/>
</dbReference>
<dbReference type="EMBL" id="BIXY01000004">
    <property type="protein sequence ID" value="GCF06953.1"/>
    <property type="molecule type" value="Genomic_DNA"/>
</dbReference>